<sequence length="70" mass="7025">MSALALAQVQAQAQACVQTVIVIGLAGSVVLGGSIRRRRARIVAHASAPAATLPPGAHLGTVRASGFQQP</sequence>
<reference evidence="2" key="1">
    <citation type="submission" date="2022-11" db="EMBL/GenBank/DDBJ databases">
        <title>Minimal conservation of predation-associated metabolite biosynthetic gene clusters underscores biosynthetic potential of Myxococcota including descriptions for ten novel species: Archangium lansinium sp. nov., Myxococcus landrumus sp. nov., Nannocystis bai.</title>
        <authorList>
            <person name="Ahearne A."/>
            <person name="Stevens C."/>
            <person name="Dowd S."/>
        </authorList>
    </citation>
    <scope>NUCLEOTIDE SEQUENCE</scope>
    <source>
        <strain evidence="2">Fl3</strain>
    </source>
</reference>
<evidence type="ECO:0000256" key="1">
    <source>
        <dbReference type="SAM" id="Phobius"/>
    </source>
</evidence>
<name>A0ABY7HAI5_9BACT</name>
<dbReference type="Proteomes" id="UP001164459">
    <property type="component" value="Chromosome"/>
</dbReference>
<keyword evidence="1" id="KW-1133">Transmembrane helix</keyword>
<dbReference type="EMBL" id="CP114040">
    <property type="protein sequence ID" value="WAS96282.1"/>
    <property type="molecule type" value="Genomic_DNA"/>
</dbReference>
<evidence type="ECO:0000313" key="2">
    <source>
        <dbReference type="EMBL" id="WAS96282.1"/>
    </source>
</evidence>
<dbReference type="RefSeq" id="WP_269038623.1">
    <property type="nucleotide sequence ID" value="NZ_CP114040.1"/>
</dbReference>
<keyword evidence="1" id="KW-0812">Transmembrane</keyword>
<organism evidence="2 3">
    <name type="scientific">Nannocystis punicea</name>
    <dbReference type="NCBI Taxonomy" id="2995304"/>
    <lineage>
        <taxon>Bacteria</taxon>
        <taxon>Pseudomonadati</taxon>
        <taxon>Myxococcota</taxon>
        <taxon>Polyangia</taxon>
        <taxon>Nannocystales</taxon>
        <taxon>Nannocystaceae</taxon>
        <taxon>Nannocystis</taxon>
    </lineage>
</organism>
<proteinExistence type="predicted"/>
<keyword evidence="3" id="KW-1185">Reference proteome</keyword>
<evidence type="ECO:0000313" key="3">
    <source>
        <dbReference type="Proteomes" id="UP001164459"/>
    </source>
</evidence>
<keyword evidence="1" id="KW-0472">Membrane</keyword>
<protein>
    <submittedName>
        <fullName evidence="2">Uncharacterized protein</fullName>
    </submittedName>
</protein>
<feature type="transmembrane region" description="Helical" evidence="1">
    <location>
        <begin position="12"/>
        <end position="31"/>
    </location>
</feature>
<accession>A0ABY7HAI5</accession>
<gene>
    <name evidence="2" type="ORF">O0S08_08975</name>
</gene>